<keyword evidence="1" id="KW-1133">Transmembrane helix</keyword>
<accession>A0A843TMJ3</accession>
<dbReference type="EMBL" id="NMUH01000047">
    <property type="protein sequence ID" value="MQL69769.1"/>
    <property type="molecule type" value="Genomic_DNA"/>
</dbReference>
<keyword evidence="1" id="KW-0812">Transmembrane</keyword>
<proteinExistence type="predicted"/>
<dbReference type="AlphaFoldDB" id="A0A843TMJ3"/>
<name>A0A843TMJ3_COLES</name>
<evidence type="ECO:0000313" key="3">
    <source>
        <dbReference type="Proteomes" id="UP000652761"/>
    </source>
</evidence>
<comment type="caution">
    <text evidence="2">The sequence shown here is derived from an EMBL/GenBank/DDBJ whole genome shotgun (WGS) entry which is preliminary data.</text>
</comment>
<feature type="transmembrane region" description="Helical" evidence="1">
    <location>
        <begin position="285"/>
        <end position="310"/>
    </location>
</feature>
<evidence type="ECO:0000313" key="2">
    <source>
        <dbReference type="EMBL" id="MQL69769.1"/>
    </source>
</evidence>
<organism evidence="2 3">
    <name type="scientific">Colocasia esculenta</name>
    <name type="common">Wild taro</name>
    <name type="synonym">Arum esculentum</name>
    <dbReference type="NCBI Taxonomy" id="4460"/>
    <lineage>
        <taxon>Eukaryota</taxon>
        <taxon>Viridiplantae</taxon>
        <taxon>Streptophyta</taxon>
        <taxon>Embryophyta</taxon>
        <taxon>Tracheophyta</taxon>
        <taxon>Spermatophyta</taxon>
        <taxon>Magnoliopsida</taxon>
        <taxon>Liliopsida</taxon>
        <taxon>Araceae</taxon>
        <taxon>Aroideae</taxon>
        <taxon>Colocasieae</taxon>
        <taxon>Colocasia</taxon>
    </lineage>
</organism>
<feature type="transmembrane region" description="Helical" evidence="1">
    <location>
        <begin position="169"/>
        <end position="193"/>
    </location>
</feature>
<sequence length="493" mass="52856">MPAGLVLVTSQLCRFCGDCPACSLFARCSALEGLSHLEVVSVSWDPHPRELVEGVLQATSVLELAAHTSRSLEFLTQTRQSFVSLPLSALVPEPRSGARREAAAWPGCGVACVGYFCGGSISPFARAEAGARLVSGGRGQRVPLLAASGRDLVAVVVTAFSSRRFQVFLVARACTAVIAWLCLVSVGVVGLALGRPVLLVVPASVFSWFRGLVLGCQPVMAPACVASRPGGVSGVRGPFRARFCYCCATSESEMRCWFGWCILEGFSQSGALVVLVEVLPGPACVASAVLLIAVSFLMVRVVWLFGLCILVKVLPRIALCRLWWRFFPGVLCVCFGPPLCCPCGSKCAVWLGCVLVRFSQDGSWRFWWRFSPKLLRVVVVVAAHSLSVEMSCRCLPVGLSVLQSAWALSVKVLCAWPCVWPLRWPAGHVSHFQVFSAVPVDSVYPRGAGGRLHFRCAERCFRFVPDSVGFCGSRVCATTLVGGRSVVLFSSAG</sequence>
<evidence type="ECO:0000256" key="1">
    <source>
        <dbReference type="SAM" id="Phobius"/>
    </source>
</evidence>
<keyword evidence="1" id="KW-0472">Membrane</keyword>
<gene>
    <name evidence="2" type="ORF">Taro_002081</name>
</gene>
<reference evidence="2" key="1">
    <citation type="submission" date="2017-07" db="EMBL/GenBank/DDBJ databases">
        <title>Taro Niue Genome Assembly and Annotation.</title>
        <authorList>
            <person name="Atibalentja N."/>
            <person name="Keating K."/>
            <person name="Fields C.J."/>
        </authorList>
    </citation>
    <scope>NUCLEOTIDE SEQUENCE</scope>
    <source>
        <strain evidence="2">Niue_2</strain>
        <tissue evidence="2">Leaf</tissue>
    </source>
</reference>
<dbReference type="Proteomes" id="UP000652761">
    <property type="component" value="Unassembled WGS sequence"/>
</dbReference>
<keyword evidence="3" id="KW-1185">Reference proteome</keyword>
<protein>
    <submittedName>
        <fullName evidence="2">Uncharacterized protein</fullName>
    </submittedName>
</protein>